<dbReference type="InterPro" id="IPR050582">
    <property type="entry name" value="HAD-like_SerB"/>
</dbReference>
<evidence type="ECO:0000256" key="2">
    <source>
        <dbReference type="ARBA" id="ARBA00005135"/>
    </source>
</evidence>
<dbReference type="NCBIfam" id="TIGR00338">
    <property type="entry name" value="serB"/>
    <property type="match status" value="1"/>
</dbReference>
<keyword evidence="8" id="KW-0460">Magnesium</keyword>
<dbReference type="UniPathway" id="UPA00135">
    <property type="reaction ID" value="UER00198"/>
</dbReference>
<dbReference type="NCBIfam" id="TIGR01488">
    <property type="entry name" value="HAD-SF-IB"/>
    <property type="match status" value="1"/>
</dbReference>
<comment type="catalytic activity">
    <reaction evidence="12">
        <text>O-phospho-D-serine + H2O = D-serine + phosphate</text>
        <dbReference type="Rhea" id="RHEA:24873"/>
        <dbReference type="ChEBI" id="CHEBI:15377"/>
        <dbReference type="ChEBI" id="CHEBI:35247"/>
        <dbReference type="ChEBI" id="CHEBI:43474"/>
        <dbReference type="ChEBI" id="CHEBI:58680"/>
        <dbReference type="EC" id="3.1.3.3"/>
    </reaction>
</comment>
<evidence type="ECO:0000256" key="10">
    <source>
        <dbReference type="ARBA" id="ARBA00031693"/>
    </source>
</evidence>
<comment type="similarity">
    <text evidence="3">Belongs to the HAD-like hydrolase superfamily. SerB family.</text>
</comment>
<protein>
    <recommendedName>
        <fullName evidence="4">phosphoserine phosphatase</fullName>
        <ecNumber evidence="4">3.1.3.3</ecNumber>
    </recommendedName>
    <alternativeName>
        <fullName evidence="10">O-phosphoserine phosphohydrolase</fullName>
    </alternativeName>
</protein>
<keyword evidence="5" id="KW-0028">Amino-acid biosynthesis</keyword>
<dbReference type="SFLD" id="SFLDF00029">
    <property type="entry name" value="phosphoserine_phosphatase"/>
    <property type="match status" value="1"/>
</dbReference>
<evidence type="ECO:0000256" key="8">
    <source>
        <dbReference type="ARBA" id="ARBA00022842"/>
    </source>
</evidence>
<dbReference type="Proteomes" id="UP000315389">
    <property type="component" value="Unassembled WGS sequence"/>
</dbReference>
<keyword evidence="15" id="KW-1185">Reference proteome</keyword>
<name>A0A542ZVG7_RARFA</name>
<dbReference type="GO" id="GO:0006564">
    <property type="term" value="P:L-serine biosynthetic process"/>
    <property type="evidence" value="ECO:0007669"/>
    <property type="project" value="UniProtKB-KW"/>
</dbReference>
<dbReference type="InterPro" id="IPR036412">
    <property type="entry name" value="HAD-like_sf"/>
</dbReference>
<accession>A0A542ZVG7</accession>
<dbReference type="PANTHER" id="PTHR43344">
    <property type="entry name" value="PHOSPHOSERINE PHOSPHATASE"/>
    <property type="match status" value="1"/>
</dbReference>
<evidence type="ECO:0000313" key="14">
    <source>
        <dbReference type="EMBL" id="TQL64354.1"/>
    </source>
</evidence>
<reference evidence="14 15" key="1">
    <citation type="submission" date="2019-06" db="EMBL/GenBank/DDBJ databases">
        <title>Sequencing the genomes of 1000 actinobacteria strains.</title>
        <authorList>
            <person name="Klenk H.-P."/>
        </authorList>
    </citation>
    <scope>NUCLEOTIDE SEQUENCE [LARGE SCALE GENOMIC DNA]</scope>
    <source>
        <strain evidence="14 15">DSM 4813</strain>
    </source>
</reference>
<evidence type="ECO:0000256" key="1">
    <source>
        <dbReference type="ARBA" id="ARBA00001946"/>
    </source>
</evidence>
<evidence type="ECO:0000256" key="6">
    <source>
        <dbReference type="ARBA" id="ARBA00022723"/>
    </source>
</evidence>
<feature type="active site" description="Nucleophile" evidence="13">
    <location>
        <position position="12"/>
    </location>
</feature>
<dbReference type="SFLD" id="SFLDS00003">
    <property type="entry name" value="Haloacid_Dehalogenase"/>
    <property type="match status" value="1"/>
</dbReference>
<dbReference type="GO" id="GO:0000287">
    <property type="term" value="F:magnesium ion binding"/>
    <property type="evidence" value="ECO:0007669"/>
    <property type="project" value="TreeGrafter"/>
</dbReference>
<keyword evidence="6" id="KW-0479">Metal-binding</keyword>
<sequence>MPARPRRLVVMDVDSTLINEEVIELLAQHAGSEREVAEVTHRAMNGEIDFSESLRQRVSTLRGLPRSVFAEVAKAATLTAGAVAFVEECRSRGWPVALVSGGFHEVVDVLAAGLGITHVVANRLEVDAEGLTGRTYGPVIDAAAKASALHRFAAELDVDGRHTIAIGDGANDLEMLDQAGIGIAFCAKPTVHARAPFRVTERDLTRIFDVVDAVAG</sequence>
<dbReference type="SFLD" id="SFLDG01137">
    <property type="entry name" value="C1.6.1:_Phosphoserine_Phosphat"/>
    <property type="match status" value="1"/>
</dbReference>
<dbReference type="Pfam" id="PF12710">
    <property type="entry name" value="HAD"/>
    <property type="match status" value="1"/>
</dbReference>
<evidence type="ECO:0000256" key="7">
    <source>
        <dbReference type="ARBA" id="ARBA00022801"/>
    </source>
</evidence>
<evidence type="ECO:0000256" key="11">
    <source>
        <dbReference type="ARBA" id="ARBA00048138"/>
    </source>
</evidence>
<feature type="active site" description="Proton donor" evidence="13">
    <location>
        <position position="14"/>
    </location>
</feature>
<evidence type="ECO:0000256" key="12">
    <source>
        <dbReference type="ARBA" id="ARBA00048523"/>
    </source>
</evidence>
<comment type="catalytic activity">
    <reaction evidence="11">
        <text>O-phospho-L-serine + H2O = L-serine + phosphate</text>
        <dbReference type="Rhea" id="RHEA:21208"/>
        <dbReference type="ChEBI" id="CHEBI:15377"/>
        <dbReference type="ChEBI" id="CHEBI:33384"/>
        <dbReference type="ChEBI" id="CHEBI:43474"/>
        <dbReference type="ChEBI" id="CHEBI:57524"/>
        <dbReference type="EC" id="3.1.3.3"/>
    </reaction>
</comment>
<dbReference type="GO" id="GO:0005737">
    <property type="term" value="C:cytoplasm"/>
    <property type="evidence" value="ECO:0007669"/>
    <property type="project" value="TreeGrafter"/>
</dbReference>
<dbReference type="SUPFAM" id="SSF56784">
    <property type="entry name" value="HAD-like"/>
    <property type="match status" value="1"/>
</dbReference>
<dbReference type="InterPro" id="IPR004469">
    <property type="entry name" value="PSP"/>
</dbReference>
<evidence type="ECO:0000256" key="13">
    <source>
        <dbReference type="PIRSR" id="PIRSR604469-1"/>
    </source>
</evidence>
<dbReference type="InterPro" id="IPR023214">
    <property type="entry name" value="HAD_sf"/>
</dbReference>
<comment type="pathway">
    <text evidence="2">Amino-acid biosynthesis; L-serine biosynthesis; L-serine from 3-phospho-D-glycerate: step 3/3.</text>
</comment>
<evidence type="ECO:0000256" key="5">
    <source>
        <dbReference type="ARBA" id="ARBA00022605"/>
    </source>
</evidence>
<dbReference type="Gene3D" id="3.40.50.1000">
    <property type="entry name" value="HAD superfamily/HAD-like"/>
    <property type="match status" value="1"/>
</dbReference>
<organism evidence="14 15">
    <name type="scientific">Rarobacter faecitabidus</name>
    <dbReference type="NCBI Taxonomy" id="13243"/>
    <lineage>
        <taxon>Bacteria</taxon>
        <taxon>Bacillati</taxon>
        <taxon>Actinomycetota</taxon>
        <taxon>Actinomycetes</taxon>
        <taxon>Micrococcales</taxon>
        <taxon>Rarobacteraceae</taxon>
        <taxon>Rarobacter</taxon>
    </lineage>
</organism>
<dbReference type="AlphaFoldDB" id="A0A542ZVG7"/>
<dbReference type="PANTHER" id="PTHR43344:SF2">
    <property type="entry name" value="PHOSPHOSERINE PHOSPHATASE"/>
    <property type="match status" value="1"/>
</dbReference>
<dbReference type="SFLD" id="SFLDG01136">
    <property type="entry name" value="C1.6:_Phosphoserine_Phosphatas"/>
    <property type="match status" value="1"/>
</dbReference>
<gene>
    <name evidence="14" type="ORF">FB461_0856</name>
</gene>
<evidence type="ECO:0000313" key="15">
    <source>
        <dbReference type="Proteomes" id="UP000315389"/>
    </source>
</evidence>
<evidence type="ECO:0000256" key="9">
    <source>
        <dbReference type="ARBA" id="ARBA00023299"/>
    </source>
</evidence>
<keyword evidence="7" id="KW-0378">Hydrolase</keyword>
<comment type="cofactor">
    <cofactor evidence="1">
        <name>Mg(2+)</name>
        <dbReference type="ChEBI" id="CHEBI:18420"/>
    </cofactor>
</comment>
<dbReference type="EC" id="3.1.3.3" evidence="4"/>
<keyword evidence="9" id="KW-0718">Serine biosynthesis</keyword>
<dbReference type="GO" id="GO:0036424">
    <property type="term" value="F:L-phosphoserine phosphatase activity"/>
    <property type="evidence" value="ECO:0007669"/>
    <property type="project" value="InterPro"/>
</dbReference>
<proteinExistence type="inferred from homology"/>
<evidence type="ECO:0000256" key="3">
    <source>
        <dbReference type="ARBA" id="ARBA00009184"/>
    </source>
</evidence>
<evidence type="ECO:0000256" key="4">
    <source>
        <dbReference type="ARBA" id="ARBA00012640"/>
    </source>
</evidence>
<dbReference type="EMBL" id="VFOS01000001">
    <property type="protein sequence ID" value="TQL64354.1"/>
    <property type="molecule type" value="Genomic_DNA"/>
</dbReference>
<comment type="caution">
    <text evidence="14">The sequence shown here is derived from an EMBL/GenBank/DDBJ whole genome shotgun (WGS) entry which is preliminary data.</text>
</comment>